<accession>A0A9K3GPH7</accession>
<proteinExistence type="predicted"/>
<dbReference type="AlphaFoldDB" id="A0A9K3GPH7"/>
<dbReference type="Gene3D" id="3.40.50.300">
    <property type="entry name" value="P-loop containing nucleotide triphosphate hydrolases"/>
    <property type="match status" value="1"/>
</dbReference>
<evidence type="ECO:0000313" key="1">
    <source>
        <dbReference type="EMBL" id="GIQ89925.1"/>
    </source>
</evidence>
<dbReference type="SUPFAM" id="SSF52540">
    <property type="entry name" value="P-loop containing nucleoside triphosphate hydrolases"/>
    <property type="match status" value="1"/>
</dbReference>
<name>A0A9K3GPH7_9EUKA</name>
<dbReference type="EMBL" id="BDIP01005580">
    <property type="protein sequence ID" value="GIQ89925.1"/>
    <property type="molecule type" value="Genomic_DNA"/>
</dbReference>
<evidence type="ECO:0000313" key="2">
    <source>
        <dbReference type="Proteomes" id="UP000265618"/>
    </source>
</evidence>
<reference evidence="1 2" key="1">
    <citation type="journal article" date="2018" name="PLoS ONE">
        <title>The draft genome of Kipferlia bialata reveals reductive genome evolution in fornicate parasites.</title>
        <authorList>
            <person name="Tanifuji G."/>
            <person name="Takabayashi S."/>
            <person name="Kume K."/>
            <person name="Takagi M."/>
            <person name="Nakayama T."/>
            <person name="Kamikawa R."/>
            <person name="Inagaki Y."/>
            <person name="Hashimoto T."/>
        </authorList>
    </citation>
    <scope>NUCLEOTIDE SEQUENCE [LARGE SCALE GENOMIC DNA]</scope>
    <source>
        <strain evidence="1">NY0173</strain>
    </source>
</reference>
<dbReference type="OrthoDB" id="10255539at2759"/>
<sequence length="173" mass="19605">GQGGISKAHVTLVIDNTDKKHSPLGYSQHSELRISREINMQGASKYRLNGKATKAKTIQDLFVSVHLNVNNPHFLIMQGRVMQMVNSKPLELLGLIEEAAGTRAFDTERKRAETKITSKDKRLAEVEAILEEDIRPELGRLKEHKDRYQQVQVLEAERSKVQRACALATYRET</sequence>
<feature type="non-terminal residue" evidence="1">
    <location>
        <position position="173"/>
    </location>
</feature>
<gene>
    <name evidence="1" type="ORF">KIPB_012541</name>
</gene>
<feature type="non-terminal residue" evidence="1">
    <location>
        <position position="1"/>
    </location>
</feature>
<comment type="caution">
    <text evidence="1">The sequence shown here is derived from an EMBL/GenBank/DDBJ whole genome shotgun (WGS) entry which is preliminary data.</text>
</comment>
<dbReference type="InterPro" id="IPR027417">
    <property type="entry name" value="P-loop_NTPase"/>
</dbReference>
<dbReference type="PANTHER" id="PTHR43977">
    <property type="entry name" value="STRUCTURAL MAINTENANCE OF CHROMOSOMES PROTEIN 3"/>
    <property type="match status" value="1"/>
</dbReference>
<organism evidence="1 2">
    <name type="scientific">Kipferlia bialata</name>
    <dbReference type="NCBI Taxonomy" id="797122"/>
    <lineage>
        <taxon>Eukaryota</taxon>
        <taxon>Metamonada</taxon>
        <taxon>Carpediemonas-like organisms</taxon>
        <taxon>Kipferlia</taxon>
    </lineage>
</organism>
<dbReference type="Proteomes" id="UP000265618">
    <property type="component" value="Unassembled WGS sequence"/>
</dbReference>
<keyword evidence="2" id="KW-1185">Reference proteome</keyword>
<protein>
    <submittedName>
        <fullName evidence="1">Structural maintenance of chromosomes Smc2</fullName>
    </submittedName>
</protein>